<evidence type="ECO:0000313" key="1">
    <source>
        <dbReference type="EMBL" id="BAF45690.1"/>
    </source>
</evidence>
<protein>
    <submittedName>
        <fullName evidence="1">C9.2</fullName>
    </submittedName>
</protein>
<organism evidence="1 2">
    <name type="scientific">Ichnoviriform fugitivi</name>
    <dbReference type="NCBI Taxonomy" id="265522"/>
    <lineage>
        <taxon>Viruses</taxon>
        <taxon>Viruses incertae sedis</taxon>
        <taxon>Polydnaviriformidae</taxon>
        <taxon>Ichnoviriform</taxon>
    </lineage>
</organism>
<dbReference type="GeneID" id="5076336"/>
<dbReference type="EMBL" id="AB291187">
    <property type="protein sequence ID" value="BAF45690.1"/>
    <property type="molecule type" value="Genomic_DNA"/>
</dbReference>
<dbReference type="KEGG" id="vg:5076336"/>
<accession>A2Q0H5</accession>
<proteinExistence type="predicted"/>
<evidence type="ECO:0000313" key="2">
    <source>
        <dbReference type="Proteomes" id="UP000204242"/>
    </source>
</evidence>
<name>A2Q0H5_9VIRU</name>
<dbReference type="RefSeq" id="YP_001031287.1">
    <property type="nucleotide sequence ID" value="NC_008979.1"/>
</dbReference>
<reference evidence="1 2" key="1">
    <citation type="journal article" date="2007" name="Virology">
        <title>Shared and species-specific features among ichnovirus genomes.</title>
        <authorList>
            <person name="Tanaka K."/>
            <person name="Lapointe R."/>
            <person name="Barney W.E."/>
            <person name="Makkay A.M."/>
            <person name="Stoltz D."/>
            <person name="Cusson M."/>
            <person name="Webb B.A."/>
        </authorList>
    </citation>
    <scope>NUCLEOTIDE SEQUENCE [LARGE SCALE GENOMIC DNA]</scope>
</reference>
<sequence length="147" mass="16691">MAFILSIPSVAWRQGREKTGVHLPAFKTSTSALGQYWIQDLQRLTAARGRIRWEALLGTTVEKQAAVVVASIQLVQRNRFRRNVFYVIDKLSVKRIFNTAIDTAPLGEFAFTIVILRMFDHYQRVAHSTTQAGNTMQVSGFHRLGTR</sequence>
<dbReference type="Proteomes" id="UP000204242">
    <property type="component" value="Genome"/>
</dbReference>